<dbReference type="OrthoDB" id="9803106at2"/>
<dbReference type="AlphaFoldDB" id="A0A1S1YX16"/>
<evidence type="ECO:0000313" key="3">
    <source>
        <dbReference type="Proteomes" id="UP000179797"/>
    </source>
</evidence>
<reference evidence="2 3" key="1">
    <citation type="journal article" date="2012" name="Int. J. Syst. Evol. Microbiol.">
        <title>Flammeovirga pacifica sp. nov., isolated from deep-sea sediment.</title>
        <authorList>
            <person name="Xu H."/>
            <person name="Fu Y."/>
            <person name="Yang N."/>
            <person name="Ding Z."/>
            <person name="Lai Q."/>
            <person name="Zeng R."/>
        </authorList>
    </citation>
    <scope>NUCLEOTIDE SEQUENCE [LARGE SCALE GENOMIC DNA]</scope>
    <source>
        <strain evidence="3">DSM 24597 / LMG 26175 / WPAGA1</strain>
    </source>
</reference>
<dbReference type="Proteomes" id="UP000179797">
    <property type="component" value="Unassembled WGS sequence"/>
</dbReference>
<evidence type="ECO:0000259" key="1">
    <source>
        <dbReference type="Pfam" id="PF18765"/>
    </source>
</evidence>
<comment type="caution">
    <text evidence="2">The sequence shown here is derived from an EMBL/GenBank/DDBJ whole genome shotgun (WGS) entry which is preliminary data.</text>
</comment>
<protein>
    <submittedName>
        <fullName evidence="2">DNA polymerase III subunit beta</fullName>
    </submittedName>
</protein>
<feature type="domain" description="Polymerase beta nucleotidyltransferase" evidence="1">
    <location>
        <begin position="14"/>
        <end position="103"/>
    </location>
</feature>
<dbReference type="PANTHER" id="PTHR43449:SF1">
    <property type="entry name" value="POLYMERASE BETA NUCLEOTIDYLTRANSFERASE DOMAIN-CONTAINING PROTEIN"/>
    <property type="match status" value="1"/>
</dbReference>
<accession>A0A1S1YX16</accession>
<evidence type="ECO:0000313" key="2">
    <source>
        <dbReference type="EMBL" id="OHX65544.1"/>
    </source>
</evidence>
<gene>
    <name evidence="2" type="ORF">NH26_03870</name>
</gene>
<dbReference type="CDD" id="cd05403">
    <property type="entry name" value="NT_KNTase_like"/>
    <property type="match status" value="1"/>
</dbReference>
<dbReference type="STRING" id="915059.NH26_03870"/>
<organism evidence="2 3">
    <name type="scientific">Flammeovirga pacifica</name>
    <dbReference type="NCBI Taxonomy" id="915059"/>
    <lineage>
        <taxon>Bacteria</taxon>
        <taxon>Pseudomonadati</taxon>
        <taxon>Bacteroidota</taxon>
        <taxon>Cytophagia</taxon>
        <taxon>Cytophagales</taxon>
        <taxon>Flammeovirgaceae</taxon>
        <taxon>Flammeovirga</taxon>
    </lineage>
</organism>
<proteinExistence type="predicted"/>
<dbReference type="EMBL" id="JRYR02000001">
    <property type="protein sequence ID" value="OHX65544.1"/>
    <property type="molecule type" value="Genomic_DNA"/>
</dbReference>
<sequence>MNNKFGLRIEDINYIIKTLEKYDHITKAYIFGSRAMGNYKQGSDIDIAIVGEKVNFTDVATLHAALEDESPMPYFFDIVAMNTLKNEDLRSHIYTKGIEIYKK</sequence>
<dbReference type="Pfam" id="PF18765">
    <property type="entry name" value="Polbeta"/>
    <property type="match status" value="1"/>
</dbReference>
<dbReference type="InterPro" id="IPR043519">
    <property type="entry name" value="NT_sf"/>
</dbReference>
<dbReference type="Gene3D" id="3.30.460.10">
    <property type="entry name" value="Beta Polymerase, domain 2"/>
    <property type="match status" value="1"/>
</dbReference>
<dbReference type="PANTHER" id="PTHR43449">
    <property type="entry name" value="NUCLEOTIDYLTRANSFERASE"/>
    <property type="match status" value="1"/>
</dbReference>
<dbReference type="SUPFAM" id="SSF81301">
    <property type="entry name" value="Nucleotidyltransferase"/>
    <property type="match status" value="1"/>
</dbReference>
<name>A0A1S1YX16_FLAPC</name>
<keyword evidence="3" id="KW-1185">Reference proteome</keyword>
<dbReference type="RefSeq" id="WP_044229803.1">
    <property type="nucleotide sequence ID" value="NZ_JRYR02000001.1"/>
</dbReference>
<dbReference type="InterPro" id="IPR041633">
    <property type="entry name" value="Polbeta"/>
</dbReference>